<feature type="domain" description="CxC5 like cysteine cluster associated with KDZ" evidence="1">
    <location>
        <begin position="93"/>
        <end position="204"/>
    </location>
</feature>
<reference evidence="3 4" key="1">
    <citation type="submission" date="2014-06" db="EMBL/GenBank/DDBJ databases">
        <authorList>
            <consortium name="DOE Joint Genome Institute"/>
            <person name="Kuo A."/>
            <person name="Kohler A."/>
            <person name="Nagy L.G."/>
            <person name="Floudas D."/>
            <person name="Copeland A."/>
            <person name="Barry K.W."/>
            <person name="Cichocki N."/>
            <person name="Veneault-Fourrey C."/>
            <person name="LaButti K."/>
            <person name="Lindquist E.A."/>
            <person name="Lipzen A."/>
            <person name="Lundell T."/>
            <person name="Morin E."/>
            <person name="Murat C."/>
            <person name="Sun H."/>
            <person name="Tunlid A."/>
            <person name="Henrissat B."/>
            <person name="Grigoriev I.V."/>
            <person name="Hibbett D.S."/>
            <person name="Martin F."/>
            <person name="Nordberg H.P."/>
            <person name="Cantor M.N."/>
            <person name="Hua S.X."/>
        </authorList>
    </citation>
    <scope>NUCLEOTIDE SEQUENCE [LARGE SCALE GENOMIC DNA]</scope>
    <source>
        <strain evidence="3 4">ATCC 200175</strain>
    </source>
</reference>
<dbReference type="Pfam" id="PF18718">
    <property type="entry name" value="CxC5"/>
    <property type="match status" value="1"/>
</dbReference>
<evidence type="ECO:0000313" key="4">
    <source>
        <dbReference type="Proteomes" id="UP000053647"/>
    </source>
</evidence>
<feature type="domain" description="CxC6 like cysteine cluster associated with KDZ" evidence="2">
    <location>
        <begin position="262"/>
        <end position="306"/>
    </location>
</feature>
<evidence type="ECO:0000259" key="1">
    <source>
        <dbReference type="Pfam" id="PF18718"/>
    </source>
</evidence>
<dbReference type="OrthoDB" id="2639189at2759"/>
<protein>
    <recommendedName>
        <fullName evidence="5">CxC5 like cysteine cluster associated with KDZ domain-containing protein</fullName>
    </recommendedName>
</protein>
<sequence length="582" mass="66303">MLLVTLVNALDEPVLQSLTISQLVMFLSISSNLKRYIQLVQPASHRSSTTPFHLPFSITSFLPEVTGMPTNSVSTCWRLLKEVTFGWQHNLTLVTLYPPTNACENIDCPRTTELRKVEARQIVLHTLDNGSQPAWAVHLYCLDCHRNYHINFYVCDGQRTYYPGLPTYLQVSEHHFVERRLAEMWTNQHLTGSCSGTNLALCSNSYTEHVWDAFVLLALLRDHATHSLLLVVPHVGLQKDRFQAAMQERNERIDTMASLRLLITSRHRFCKSHDHLHNVCAVNACERLVVEGRKTCGLPAHRTMEALSIAKGKSAFSLRERLQRHRVTSPNDTVGATSALAQEHVDDLEENDEWFTLGPDGVKHHYQRNEGCVGVPDDVTEEETCPTKSNEGNRKLKAQFGRRRTHNEQTLVRPCGVILARATFFGAEAVSNVLEFVKKVFSVPHAQKPEHFIYDTACDVKQQVEARGDEWWKGVGMCVDVWHLLNKHKTTHDYCQKNCNPDNYPELMNEDGTGWWFNTSVAEQINVWLGSYHAICREMLPVKFNFFLDEMIRLRNVTTIANIEAKGLRPGKLPVGLIQDEV</sequence>
<evidence type="ECO:0000259" key="2">
    <source>
        <dbReference type="Pfam" id="PF18721"/>
    </source>
</evidence>
<evidence type="ECO:0000313" key="3">
    <source>
        <dbReference type="EMBL" id="KIJ13544.1"/>
    </source>
</evidence>
<reference evidence="4" key="2">
    <citation type="submission" date="2015-01" db="EMBL/GenBank/DDBJ databases">
        <title>Evolutionary Origins and Diversification of the Mycorrhizal Mutualists.</title>
        <authorList>
            <consortium name="DOE Joint Genome Institute"/>
            <consortium name="Mycorrhizal Genomics Consortium"/>
            <person name="Kohler A."/>
            <person name="Kuo A."/>
            <person name="Nagy L.G."/>
            <person name="Floudas D."/>
            <person name="Copeland A."/>
            <person name="Barry K.W."/>
            <person name="Cichocki N."/>
            <person name="Veneault-Fourrey C."/>
            <person name="LaButti K."/>
            <person name="Lindquist E.A."/>
            <person name="Lipzen A."/>
            <person name="Lundell T."/>
            <person name="Morin E."/>
            <person name="Murat C."/>
            <person name="Riley R."/>
            <person name="Ohm R."/>
            <person name="Sun H."/>
            <person name="Tunlid A."/>
            <person name="Henrissat B."/>
            <person name="Grigoriev I.V."/>
            <person name="Hibbett D.S."/>
            <person name="Martin F."/>
        </authorList>
    </citation>
    <scope>NUCLEOTIDE SEQUENCE [LARGE SCALE GENOMIC DNA]</scope>
    <source>
        <strain evidence="4">ATCC 200175</strain>
    </source>
</reference>
<accession>A0A0C9SVT4</accession>
<dbReference type="AlphaFoldDB" id="A0A0C9SVT4"/>
<dbReference type="Pfam" id="PF18721">
    <property type="entry name" value="CxC6"/>
    <property type="match status" value="1"/>
</dbReference>
<keyword evidence="4" id="KW-1185">Reference proteome</keyword>
<dbReference type="HOGENOM" id="CLU_004966_4_0_1"/>
<organism evidence="3 4">
    <name type="scientific">Paxillus involutus ATCC 200175</name>
    <dbReference type="NCBI Taxonomy" id="664439"/>
    <lineage>
        <taxon>Eukaryota</taxon>
        <taxon>Fungi</taxon>
        <taxon>Dikarya</taxon>
        <taxon>Basidiomycota</taxon>
        <taxon>Agaricomycotina</taxon>
        <taxon>Agaricomycetes</taxon>
        <taxon>Agaricomycetidae</taxon>
        <taxon>Boletales</taxon>
        <taxon>Paxilineae</taxon>
        <taxon>Paxillaceae</taxon>
        <taxon>Paxillus</taxon>
    </lineage>
</organism>
<dbReference type="Proteomes" id="UP000053647">
    <property type="component" value="Unassembled WGS sequence"/>
</dbReference>
<name>A0A0C9SVT4_PAXIN</name>
<proteinExistence type="predicted"/>
<evidence type="ECO:0008006" key="5">
    <source>
        <dbReference type="Google" id="ProtNLM"/>
    </source>
</evidence>
<dbReference type="EMBL" id="KN819351">
    <property type="protein sequence ID" value="KIJ13544.1"/>
    <property type="molecule type" value="Genomic_DNA"/>
</dbReference>
<dbReference type="InterPro" id="IPR041539">
    <property type="entry name" value="CxC5"/>
</dbReference>
<gene>
    <name evidence="3" type="ORF">PAXINDRAFT_163619</name>
</gene>
<dbReference type="InterPro" id="IPR040898">
    <property type="entry name" value="CxC6"/>
</dbReference>